<dbReference type="InParanoid" id="S2K5B7"/>
<dbReference type="eggNOG" id="ENOG502STFJ">
    <property type="taxonomic scope" value="Eukaryota"/>
</dbReference>
<dbReference type="VEuPathDB" id="FungiDB:HMPREF1544_02639"/>
<dbReference type="AlphaFoldDB" id="S2K5B7"/>
<gene>
    <name evidence="1" type="ORF">HMPREF1544_02639</name>
</gene>
<protein>
    <submittedName>
        <fullName evidence="1">Uncharacterized protein</fullName>
    </submittedName>
</protein>
<organism evidence="1 2">
    <name type="scientific">Mucor circinelloides f. circinelloides (strain 1006PhL)</name>
    <name type="common">Mucormycosis agent</name>
    <name type="synonym">Calyptromyces circinelloides</name>
    <dbReference type="NCBI Taxonomy" id="1220926"/>
    <lineage>
        <taxon>Eukaryota</taxon>
        <taxon>Fungi</taxon>
        <taxon>Fungi incertae sedis</taxon>
        <taxon>Mucoromycota</taxon>
        <taxon>Mucoromycotina</taxon>
        <taxon>Mucoromycetes</taxon>
        <taxon>Mucorales</taxon>
        <taxon>Mucorineae</taxon>
        <taxon>Mucoraceae</taxon>
        <taxon>Mucor</taxon>
    </lineage>
</organism>
<evidence type="ECO:0000313" key="1">
    <source>
        <dbReference type="EMBL" id="EPB90578.1"/>
    </source>
</evidence>
<sequence length="465" mass="52769">MSINYFFRTSAKEWDIAEAIIHYDKNNSTPEACLNRLLLTIKSDLKTIGKAQTSLKRYVLKAVTQVDKLLQLKCLEATRRGSQELKNEDTPTVNVNNISQNEQVNVAGVNNITMSQPAETDVGEGSSMYSINPPSAPVERPHKPKLRKLQIEALKQVIHFGTSFSRDHAASKILYHQYKDEQKDNRSLKALGLFDYVVDLLVSETNYESFVEEMWASKLNENQDSRKDTFLNIVKYFLTTFHLICRSPPVNISNHERTHFVENVIPSLLALGKLLDFIEFKWCESEFISSKMLNQKNSDYDLRSVTSKYIDALGTLTTLNNMELIIVEASSGQLKENTTHSIEDTLKILECGISSLRKEAAHYNDASLSTFLKLKVYGVHVIKSQVTLSEISLNDENHWKCIELRSAKLPTIWSDRIGLLQYMELLATLYNACHENQKIQKQLIKENVGLTPFSGPTIGSVIKDS</sequence>
<dbReference type="EMBL" id="KE123919">
    <property type="protein sequence ID" value="EPB90578.1"/>
    <property type="molecule type" value="Genomic_DNA"/>
</dbReference>
<proteinExistence type="predicted"/>
<reference evidence="2" key="1">
    <citation type="submission" date="2013-05" db="EMBL/GenBank/DDBJ databases">
        <title>The Genome sequence of Mucor circinelloides f. circinelloides 1006PhL.</title>
        <authorList>
            <consortium name="The Broad Institute Genomics Platform"/>
            <person name="Cuomo C."/>
            <person name="Earl A."/>
            <person name="Findley K."/>
            <person name="Lee S.C."/>
            <person name="Walker B."/>
            <person name="Young S."/>
            <person name="Zeng Q."/>
            <person name="Gargeya S."/>
            <person name="Fitzgerald M."/>
            <person name="Haas B."/>
            <person name="Abouelleil A."/>
            <person name="Allen A.W."/>
            <person name="Alvarado L."/>
            <person name="Arachchi H.M."/>
            <person name="Berlin A.M."/>
            <person name="Chapman S.B."/>
            <person name="Gainer-Dewar J."/>
            <person name="Goldberg J."/>
            <person name="Griggs A."/>
            <person name="Gujja S."/>
            <person name="Hansen M."/>
            <person name="Howarth C."/>
            <person name="Imamovic A."/>
            <person name="Ireland A."/>
            <person name="Larimer J."/>
            <person name="McCowan C."/>
            <person name="Murphy C."/>
            <person name="Pearson M."/>
            <person name="Poon T.W."/>
            <person name="Priest M."/>
            <person name="Roberts A."/>
            <person name="Saif S."/>
            <person name="Shea T."/>
            <person name="Sisk P."/>
            <person name="Sykes S."/>
            <person name="Wortman J."/>
            <person name="Nusbaum C."/>
            <person name="Birren B."/>
        </authorList>
    </citation>
    <scope>NUCLEOTIDE SEQUENCE [LARGE SCALE GENOMIC DNA]</scope>
    <source>
        <strain evidence="2">1006PhL</strain>
    </source>
</reference>
<name>S2K5B7_MUCC1</name>
<accession>S2K5B7</accession>
<dbReference type="Proteomes" id="UP000014254">
    <property type="component" value="Unassembled WGS sequence"/>
</dbReference>
<dbReference type="OrthoDB" id="2289105at2759"/>
<evidence type="ECO:0000313" key="2">
    <source>
        <dbReference type="Proteomes" id="UP000014254"/>
    </source>
</evidence>
<dbReference type="OMA" id="NACHENQ"/>
<keyword evidence="2" id="KW-1185">Reference proteome</keyword>